<dbReference type="InterPro" id="IPR024892">
    <property type="entry name" value="ArAT"/>
</dbReference>
<evidence type="ECO:0000313" key="5">
    <source>
        <dbReference type="EMBL" id="MST49132.1"/>
    </source>
</evidence>
<evidence type="ECO:0000256" key="2">
    <source>
        <dbReference type="ARBA" id="ARBA00022679"/>
    </source>
</evidence>
<protein>
    <submittedName>
        <fullName evidence="5">Aminotransferase class I/II-fold pyridoxal phosphate-dependent enzyme</fullName>
    </submittedName>
</protein>
<dbReference type="EMBL" id="VUMY01000003">
    <property type="protein sequence ID" value="MST49132.1"/>
    <property type="molecule type" value="Genomic_DNA"/>
</dbReference>
<dbReference type="PANTHER" id="PTHR43643:SF3">
    <property type="entry name" value="HISTIDINOL-PHOSPHATE AMINOTRANSFERASE"/>
    <property type="match status" value="1"/>
</dbReference>
<dbReference type="InterPro" id="IPR015422">
    <property type="entry name" value="PyrdxlP-dep_Trfase_small"/>
</dbReference>
<feature type="domain" description="Aminotransferase class I/classII large" evidence="4">
    <location>
        <begin position="27"/>
        <end position="350"/>
    </location>
</feature>
<keyword evidence="1 5" id="KW-0032">Aminotransferase</keyword>
<evidence type="ECO:0000256" key="1">
    <source>
        <dbReference type="ARBA" id="ARBA00022576"/>
    </source>
</evidence>
<dbReference type="Gene3D" id="3.40.640.10">
    <property type="entry name" value="Type I PLP-dependent aspartate aminotransferase-like (Major domain)"/>
    <property type="match status" value="1"/>
</dbReference>
<accession>A0A7K0K0X0</accession>
<dbReference type="Proteomes" id="UP000442535">
    <property type="component" value="Unassembled WGS sequence"/>
</dbReference>
<keyword evidence="3" id="KW-0663">Pyridoxal phosphate</keyword>
<dbReference type="InterPro" id="IPR050106">
    <property type="entry name" value="HistidinolP_aminotransfase"/>
</dbReference>
<proteinExistence type="predicted"/>
<organism evidence="5 6">
    <name type="scientific">Mobiluncus porci</name>
    <dbReference type="NCBI Taxonomy" id="2652278"/>
    <lineage>
        <taxon>Bacteria</taxon>
        <taxon>Bacillati</taxon>
        <taxon>Actinomycetota</taxon>
        <taxon>Actinomycetes</taxon>
        <taxon>Actinomycetales</taxon>
        <taxon>Actinomycetaceae</taxon>
        <taxon>Mobiluncus</taxon>
    </lineage>
</organism>
<dbReference type="SUPFAM" id="SSF53383">
    <property type="entry name" value="PLP-dependent transferases"/>
    <property type="match status" value="1"/>
</dbReference>
<dbReference type="GO" id="GO:0030170">
    <property type="term" value="F:pyridoxal phosphate binding"/>
    <property type="evidence" value="ECO:0007669"/>
    <property type="project" value="InterPro"/>
</dbReference>
<comment type="caution">
    <text evidence="5">The sequence shown here is derived from an EMBL/GenBank/DDBJ whole genome shotgun (WGS) entry which is preliminary data.</text>
</comment>
<dbReference type="Pfam" id="PF00155">
    <property type="entry name" value="Aminotran_1_2"/>
    <property type="match status" value="1"/>
</dbReference>
<evidence type="ECO:0000259" key="4">
    <source>
        <dbReference type="Pfam" id="PF00155"/>
    </source>
</evidence>
<evidence type="ECO:0000256" key="3">
    <source>
        <dbReference type="ARBA" id="ARBA00022898"/>
    </source>
</evidence>
<keyword evidence="2 5" id="KW-0808">Transferase</keyword>
<dbReference type="InterPro" id="IPR004839">
    <property type="entry name" value="Aminotransferase_I/II_large"/>
</dbReference>
<dbReference type="PANTHER" id="PTHR43643">
    <property type="entry name" value="HISTIDINOL-PHOSPHATE AMINOTRANSFERASE 2"/>
    <property type="match status" value="1"/>
</dbReference>
<dbReference type="NCBIfam" id="NF002878">
    <property type="entry name" value="PRK03321.1"/>
    <property type="match status" value="1"/>
</dbReference>
<evidence type="ECO:0000313" key="6">
    <source>
        <dbReference type="Proteomes" id="UP000442535"/>
    </source>
</evidence>
<reference evidence="5 6" key="1">
    <citation type="submission" date="2019-08" db="EMBL/GenBank/DDBJ databases">
        <title>In-depth cultivation of the pig gut microbiome towards novel bacterial diversity and tailored functional studies.</title>
        <authorList>
            <person name="Wylensek D."/>
            <person name="Hitch T.C.A."/>
            <person name="Clavel T."/>
        </authorList>
    </citation>
    <scope>NUCLEOTIDE SEQUENCE [LARGE SCALE GENOMIC DNA]</scope>
    <source>
        <strain evidence="5 6">RF-GAM-744-WT-7</strain>
    </source>
</reference>
<gene>
    <name evidence="5" type="ORF">FYJ63_02520</name>
</gene>
<dbReference type="RefSeq" id="WP_154543478.1">
    <property type="nucleotide sequence ID" value="NZ_VUMY01000003.1"/>
</dbReference>
<dbReference type="AlphaFoldDB" id="A0A7K0K0X0"/>
<dbReference type="CDD" id="cd00609">
    <property type="entry name" value="AAT_like"/>
    <property type="match status" value="1"/>
</dbReference>
<name>A0A7K0K0X0_9ACTO</name>
<dbReference type="InterPro" id="IPR015424">
    <property type="entry name" value="PyrdxlP-dep_Trfase"/>
</dbReference>
<dbReference type="GO" id="GO:0008483">
    <property type="term" value="F:transaminase activity"/>
    <property type="evidence" value="ECO:0007669"/>
    <property type="project" value="UniProtKB-KW"/>
</dbReference>
<keyword evidence="6" id="KW-1185">Reference proteome</keyword>
<dbReference type="Gene3D" id="3.90.1150.10">
    <property type="entry name" value="Aspartate Aminotransferase, domain 1"/>
    <property type="match status" value="1"/>
</dbReference>
<dbReference type="InterPro" id="IPR015421">
    <property type="entry name" value="PyrdxlP-dep_Trfase_major"/>
</dbReference>
<sequence length="355" mass="37760">MSAVKVLDNVKQMPAYIPGKSGSGENALKLSSNENPFDPLPEVVSAARRALEEVNRYPQMYADDLCQALGERYDLGTDSVVVGNGSVALLNHALTAVAGAGDLVVEPWRSFEAYPIVIGTTQAKIINVPLTESGAEHDLRGMLEAIQRGGERVKAVMLCSPNNPTGPALGEGAVREFLDQVPPQVVVILDEAYIEFVTSPEAVDGLKLLADYPNLMVSRTFSKAYQLAGLRVGWIAGVDPELIGAIRKVSTPFGVNVAAAAAAREALRHEAEVSRQVTSIVDERERVLATLRGNGWKIPDAQGNFYWIGGADLVSPVTSALAAAQITARPFPEGVRITVGLPADNNRVLAALTAL</sequence>